<evidence type="ECO:0000256" key="1">
    <source>
        <dbReference type="HAMAP-Rule" id="MF_00652"/>
    </source>
</evidence>
<dbReference type="Proteomes" id="UP000051412">
    <property type="component" value="Unassembled WGS sequence"/>
</dbReference>
<accession>A0A0R1X9B4</accession>
<comment type="caution">
    <text evidence="2">The sequence shown here is derived from an EMBL/GenBank/DDBJ whole genome shotgun (WGS) entry which is preliminary data.</text>
</comment>
<dbReference type="PATRIC" id="fig|1423782.4.peg.314"/>
<dbReference type="PANTHER" id="PTHR30283:SF4">
    <property type="entry name" value="PEROXIDE STRESS RESISTANCE PROTEIN YAAA"/>
    <property type="match status" value="1"/>
</dbReference>
<sequence length="249" mass="28975">MQIVISPARTMNVDEDSFPYQNLPKYLAKTRKILDWMRGLSYDQLHQLWWNCSTRLADKNYRWLQEMNLREHLTPAIIAFTGLQYQHMAPDVFTDAGLQYIQQHLRILSGFYGLLRPFDGIVPYRLGMGDRAHVAGTKNLYQFWGRTLADDLFENDDLVLDLASAEYEKAILPYLNNNRHFVKCRFGEVVDGRIKQKTTQVKMARGTMVRYIAENQVIDLAGVKRFRVGGFHYCPELSSDEVLAFAREK</sequence>
<organism evidence="2 3">
    <name type="scientific">Limosilactobacillus panis DSM 6035</name>
    <dbReference type="NCBI Taxonomy" id="1423782"/>
    <lineage>
        <taxon>Bacteria</taxon>
        <taxon>Bacillati</taxon>
        <taxon>Bacillota</taxon>
        <taxon>Bacilli</taxon>
        <taxon>Lactobacillales</taxon>
        <taxon>Lactobacillaceae</taxon>
        <taxon>Limosilactobacillus</taxon>
    </lineage>
</organism>
<dbReference type="GO" id="GO:0005829">
    <property type="term" value="C:cytosol"/>
    <property type="evidence" value="ECO:0007669"/>
    <property type="project" value="TreeGrafter"/>
</dbReference>
<comment type="similarity">
    <text evidence="1">Belongs to the UPF0246 family.</text>
</comment>
<dbReference type="HAMAP" id="MF_00652">
    <property type="entry name" value="UPF0246"/>
    <property type="match status" value="1"/>
</dbReference>
<dbReference type="EMBL" id="AZGM01000076">
    <property type="protein sequence ID" value="KRM26718.1"/>
    <property type="molecule type" value="Genomic_DNA"/>
</dbReference>
<dbReference type="Pfam" id="PF03883">
    <property type="entry name" value="H2O2_YaaD"/>
    <property type="match status" value="1"/>
</dbReference>
<evidence type="ECO:0000313" key="2">
    <source>
        <dbReference type="EMBL" id="KRM26718.1"/>
    </source>
</evidence>
<dbReference type="STRING" id="1423782.FD32_GL000307"/>
<name>A0A0R1X9B4_9LACO</name>
<dbReference type="AlphaFoldDB" id="A0A0R1X9B4"/>
<dbReference type="InterPro" id="IPR005583">
    <property type="entry name" value="YaaA"/>
</dbReference>
<proteinExistence type="inferred from homology"/>
<protein>
    <recommendedName>
        <fullName evidence="1">UPF0246 protein FD32_GL000307</fullName>
    </recommendedName>
</protein>
<gene>
    <name evidence="2" type="ORF">FD32_GL000307</name>
</gene>
<keyword evidence="3" id="KW-1185">Reference proteome</keyword>
<dbReference type="NCBIfam" id="NF002543">
    <property type="entry name" value="PRK02101.1-4"/>
    <property type="match status" value="1"/>
</dbReference>
<dbReference type="RefSeq" id="WP_047769799.1">
    <property type="nucleotide sequence ID" value="NZ_AZGM01000076.1"/>
</dbReference>
<reference evidence="2 3" key="1">
    <citation type="journal article" date="2015" name="Genome Announc.">
        <title>Expanding the biotechnology potential of lactobacilli through comparative genomics of 213 strains and associated genera.</title>
        <authorList>
            <person name="Sun Z."/>
            <person name="Harris H.M."/>
            <person name="McCann A."/>
            <person name="Guo C."/>
            <person name="Argimon S."/>
            <person name="Zhang W."/>
            <person name="Yang X."/>
            <person name="Jeffery I.B."/>
            <person name="Cooney J.C."/>
            <person name="Kagawa T.F."/>
            <person name="Liu W."/>
            <person name="Song Y."/>
            <person name="Salvetti E."/>
            <person name="Wrobel A."/>
            <person name="Rasinkangas P."/>
            <person name="Parkhill J."/>
            <person name="Rea M.C."/>
            <person name="O'Sullivan O."/>
            <person name="Ritari J."/>
            <person name="Douillard F.P."/>
            <person name="Paul Ross R."/>
            <person name="Yang R."/>
            <person name="Briner A.E."/>
            <person name="Felis G.E."/>
            <person name="de Vos W.M."/>
            <person name="Barrangou R."/>
            <person name="Klaenhammer T.R."/>
            <person name="Caufield P.W."/>
            <person name="Cui Y."/>
            <person name="Zhang H."/>
            <person name="O'Toole P.W."/>
        </authorList>
    </citation>
    <scope>NUCLEOTIDE SEQUENCE [LARGE SCALE GENOMIC DNA]</scope>
    <source>
        <strain evidence="2 3">DSM 6035</strain>
    </source>
</reference>
<dbReference type="GO" id="GO:0033194">
    <property type="term" value="P:response to hydroperoxide"/>
    <property type="evidence" value="ECO:0007669"/>
    <property type="project" value="TreeGrafter"/>
</dbReference>
<dbReference type="PANTHER" id="PTHR30283">
    <property type="entry name" value="PEROXIDE STRESS RESPONSE PROTEIN YAAA"/>
    <property type="match status" value="1"/>
</dbReference>
<evidence type="ECO:0000313" key="3">
    <source>
        <dbReference type="Proteomes" id="UP000051412"/>
    </source>
</evidence>
<dbReference type="OrthoDB" id="9777133at2"/>